<keyword evidence="4" id="KW-0255">Endonuclease</keyword>
<dbReference type="Gene3D" id="3.30.70.270">
    <property type="match status" value="1"/>
</dbReference>
<dbReference type="Gene3D" id="3.30.420.10">
    <property type="entry name" value="Ribonuclease H-like superfamily/Ribonuclease H"/>
    <property type="match status" value="1"/>
</dbReference>
<evidence type="ECO:0000313" key="9">
    <source>
        <dbReference type="EMBL" id="PFX21818.1"/>
    </source>
</evidence>
<dbReference type="GO" id="GO:0003676">
    <property type="term" value="F:nucleic acid binding"/>
    <property type="evidence" value="ECO:0007669"/>
    <property type="project" value="InterPro"/>
</dbReference>
<dbReference type="GO" id="GO:0004519">
    <property type="term" value="F:endonuclease activity"/>
    <property type="evidence" value="ECO:0007669"/>
    <property type="project" value="UniProtKB-KW"/>
</dbReference>
<evidence type="ECO:0000256" key="7">
    <source>
        <dbReference type="SAM" id="MobiDB-lite"/>
    </source>
</evidence>
<dbReference type="Pfam" id="PF00665">
    <property type="entry name" value="rve"/>
    <property type="match status" value="1"/>
</dbReference>
<dbReference type="InterPro" id="IPR050951">
    <property type="entry name" value="Retrovirus_Pol_polyprotein"/>
</dbReference>
<evidence type="ECO:0000256" key="1">
    <source>
        <dbReference type="ARBA" id="ARBA00022679"/>
    </source>
</evidence>
<dbReference type="PANTHER" id="PTHR37984:SF5">
    <property type="entry name" value="PROTEIN NYNRIN-LIKE"/>
    <property type="match status" value="1"/>
</dbReference>
<keyword evidence="6" id="KW-0695">RNA-directed DNA polymerase</keyword>
<evidence type="ECO:0000256" key="2">
    <source>
        <dbReference type="ARBA" id="ARBA00022695"/>
    </source>
</evidence>
<dbReference type="Pfam" id="PF17917">
    <property type="entry name" value="RT_RNaseH"/>
    <property type="match status" value="1"/>
</dbReference>
<dbReference type="InterPro" id="IPR043502">
    <property type="entry name" value="DNA/RNA_pol_sf"/>
</dbReference>
<feature type="domain" description="Integrase catalytic" evidence="8">
    <location>
        <begin position="401"/>
        <end position="567"/>
    </location>
</feature>
<evidence type="ECO:0000256" key="3">
    <source>
        <dbReference type="ARBA" id="ARBA00022722"/>
    </source>
</evidence>
<dbReference type="OrthoDB" id="5952884at2759"/>
<dbReference type="InterPro" id="IPR043128">
    <property type="entry name" value="Rev_trsase/Diguanyl_cyclase"/>
</dbReference>
<dbReference type="Gene3D" id="1.10.340.70">
    <property type="match status" value="1"/>
</dbReference>
<evidence type="ECO:0000256" key="6">
    <source>
        <dbReference type="ARBA" id="ARBA00022918"/>
    </source>
</evidence>
<gene>
    <name evidence="9" type="primary">K02A2.6</name>
    <name evidence="9" type="ORF">AWC38_SpisGene13685</name>
</gene>
<sequence>MFPTRKRQPVYPAIFQQMIDKMLDGLTQTGGILDDLIVTGQNDEQHIENLHHTLKKLEECGARFKVSKCAIMQPKVEYFAFVLNREAIHSSPAKVQAVLEVCEPENRTELQSFLVLVHYNPKLEVQLAVDASPVGLGAVISHITANGTERPIAYASRSLTKSERNYSVIEKEALAIIFGISKFQQFLYGRRFTLLTDHQPITLLFGSKKAIPAVAALRIQRWAIQLSAFKYRRSKQNENADALSRLPCKGTDVGLHIEEESADVNRIQVARVPINSKRLREDAARDPVLSRVIHFTLYGWPDKSEVSDNLKSYFAKRNEFTVEDGCLLRGTRVVIPAKHQETVLAELHLSHPGIVRMKALARLHVWWPALDSDIEQLVGDCETCQKTHSKAPLTSDNRWMWPHRPWQRVHVDYCGPFFGGFFLVVVDAKSKWLEVIPMSSTTAQATVDALRSLFAIHGLPEEIISDNGPQFIPQEFKDFLRYNHVKQILSAPYHPASNGEAERAEQSEDWEVNVPQSLAAYSPTETPVTTVGHVPSHNEPTPNQIQPRATEAKPAPEQPRDLVNQEAAVSNKNSDRQDQTVFPERRYPVRDRRPLKRLIEQVP</sequence>
<dbReference type="CDD" id="cd09274">
    <property type="entry name" value="RNase_HI_RT_Ty3"/>
    <property type="match status" value="1"/>
</dbReference>
<name>A0A2B4RZS4_STYPI</name>
<keyword evidence="3" id="KW-0540">Nuclease</keyword>
<dbReference type="GO" id="GO:0015074">
    <property type="term" value="P:DNA integration"/>
    <property type="evidence" value="ECO:0007669"/>
    <property type="project" value="InterPro"/>
</dbReference>
<comment type="caution">
    <text evidence="9">The sequence shown here is derived from an EMBL/GenBank/DDBJ whole genome shotgun (WGS) entry which is preliminary data.</text>
</comment>
<proteinExistence type="predicted"/>
<dbReference type="Pfam" id="PF00078">
    <property type="entry name" value="RVT_1"/>
    <property type="match status" value="1"/>
</dbReference>
<dbReference type="GO" id="GO:0003964">
    <property type="term" value="F:RNA-directed DNA polymerase activity"/>
    <property type="evidence" value="ECO:0007669"/>
    <property type="project" value="UniProtKB-KW"/>
</dbReference>
<evidence type="ECO:0000259" key="8">
    <source>
        <dbReference type="PROSITE" id="PS50994"/>
    </source>
</evidence>
<reference evidence="10" key="1">
    <citation type="journal article" date="2017" name="bioRxiv">
        <title>Comparative analysis of the genomes of Stylophora pistillata and Acropora digitifera provides evidence for extensive differences between species of corals.</title>
        <authorList>
            <person name="Voolstra C.R."/>
            <person name="Li Y."/>
            <person name="Liew Y.J."/>
            <person name="Baumgarten S."/>
            <person name="Zoccola D."/>
            <person name="Flot J.-F."/>
            <person name="Tambutte S."/>
            <person name="Allemand D."/>
            <person name="Aranda M."/>
        </authorList>
    </citation>
    <scope>NUCLEOTIDE SEQUENCE [LARGE SCALE GENOMIC DNA]</scope>
</reference>
<dbReference type="InterPro" id="IPR001584">
    <property type="entry name" value="Integrase_cat-core"/>
</dbReference>
<dbReference type="PANTHER" id="PTHR37984">
    <property type="entry name" value="PROTEIN CBG26694"/>
    <property type="match status" value="1"/>
</dbReference>
<dbReference type="GO" id="GO:0016787">
    <property type="term" value="F:hydrolase activity"/>
    <property type="evidence" value="ECO:0007669"/>
    <property type="project" value="UniProtKB-KW"/>
</dbReference>
<dbReference type="PROSITE" id="PS50994">
    <property type="entry name" value="INTEGRASE"/>
    <property type="match status" value="1"/>
</dbReference>
<dbReference type="FunFam" id="1.10.340.70:FF:000003">
    <property type="entry name" value="Protein CBG25708"/>
    <property type="match status" value="1"/>
</dbReference>
<dbReference type="FunFam" id="3.10.20.370:FF:000001">
    <property type="entry name" value="Retrovirus-related Pol polyprotein from transposon 17.6-like protein"/>
    <property type="match status" value="1"/>
</dbReference>
<feature type="compositionally biased region" description="Polar residues" evidence="7">
    <location>
        <begin position="538"/>
        <end position="547"/>
    </location>
</feature>
<keyword evidence="10" id="KW-1185">Reference proteome</keyword>
<evidence type="ECO:0000256" key="4">
    <source>
        <dbReference type="ARBA" id="ARBA00022759"/>
    </source>
</evidence>
<accession>A0A2B4RZS4</accession>
<dbReference type="Proteomes" id="UP000225706">
    <property type="component" value="Unassembled WGS sequence"/>
</dbReference>
<dbReference type="InterPro" id="IPR012337">
    <property type="entry name" value="RNaseH-like_sf"/>
</dbReference>
<dbReference type="InterPro" id="IPR041373">
    <property type="entry name" value="RT_RNaseH"/>
</dbReference>
<dbReference type="InterPro" id="IPR000477">
    <property type="entry name" value="RT_dom"/>
</dbReference>
<feature type="region of interest" description="Disordered" evidence="7">
    <location>
        <begin position="525"/>
        <end position="603"/>
    </location>
</feature>
<keyword evidence="1" id="KW-0808">Transferase</keyword>
<keyword evidence="5" id="KW-0378">Hydrolase</keyword>
<dbReference type="Pfam" id="PF17921">
    <property type="entry name" value="Integrase_H2C2"/>
    <property type="match status" value="1"/>
</dbReference>
<protein>
    <submittedName>
        <fullName evidence="9">Uncharacterized protein K02A2.6</fullName>
    </submittedName>
</protein>
<evidence type="ECO:0000313" key="10">
    <source>
        <dbReference type="Proteomes" id="UP000225706"/>
    </source>
</evidence>
<evidence type="ECO:0000256" key="5">
    <source>
        <dbReference type="ARBA" id="ARBA00022801"/>
    </source>
</evidence>
<dbReference type="InterPro" id="IPR036397">
    <property type="entry name" value="RNaseH_sf"/>
</dbReference>
<keyword evidence="2" id="KW-0548">Nucleotidyltransferase</keyword>
<dbReference type="InterPro" id="IPR041588">
    <property type="entry name" value="Integrase_H2C2"/>
</dbReference>
<dbReference type="Gene3D" id="3.10.20.370">
    <property type="match status" value="1"/>
</dbReference>
<dbReference type="EMBL" id="LSMT01000261">
    <property type="protein sequence ID" value="PFX21818.1"/>
    <property type="molecule type" value="Genomic_DNA"/>
</dbReference>
<feature type="compositionally biased region" description="Basic and acidic residues" evidence="7">
    <location>
        <begin position="573"/>
        <end position="592"/>
    </location>
</feature>
<dbReference type="AlphaFoldDB" id="A0A2B4RZS4"/>
<dbReference type="SUPFAM" id="SSF53098">
    <property type="entry name" value="Ribonuclease H-like"/>
    <property type="match status" value="1"/>
</dbReference>
<organism evidence="9 10">
    <name type="scientific">Stylophora pistillata</name>
    <name type="common">Smooth cauliflower coral</name>
    <dbReference type="NCBI Taxonomy" id="50429"/>
    <lineage>
        <taxon>Eukaryota</taxon>
        <taxon>Metazoa</taxon>
        <taxon>Cnidaria</taxon>
        <taxon>Anthozoa</taxon>
        <taxon>Hexacorallia</taxon>
        <taxon>Scleractinia</taxon>
        <taxon>Astrocoeniina</taxon>
        <taxon>Pocilloporidae</taxon>
        <taxon>Stylophora</taxon>
    </lineage>
</organism>
<dbReference type="SUPFAM" id="SSF56672">
    <property type="entry name" value="DNA/RNA polymerases"/>
    <property type="match status" value="1"/>
</dbReference>